<feature type="domain" description="ABC transmembrane type-1" evidence="9">
    <location>
        <begin position="30"/>
        <end position="309"/>
    </location>
</feature>
<evidence type="ECO:0000256" key="2">
    <source>
        <dbReference type="ARBA" id="ARBA00022692"/>
    </source>
</evidence>
<keyword evidence="5 7" id="KW-1133">Transmembrane helix</keyword>
<keyword evidence="11" id="KW-1185">Reference proteome</keyword>
<sequence>MSESSVPGTPGEVRLRLGRDLVNGRWGTCVLIGVLMLVSVAATLALPLVVTAMIEAVQRNESLTGVGVVMVAVGLGAAVAGALSTNLLCRLGEGLVARLRTRVVEHALRMRPGDVRAEGSGNIAGRLGADAMQIRAATDIVPLQLPMAVLTLTGTLVMMGLLDWVLLLVTISGFSVAVILVIGVIAMLRLRYRAMQERLGALMHRFVGTLEALTVIKSTRSEAWQSARLASDVEELRRVAVSGARYESLMVPVINLGQQVALLTVLISGGARLASDALSLPHFVGFLLYLFQLTAPLVMAASGLSTVQAGMTAKGRFEDLLRRPTEAAETLAGTDRPAPAATEPVVRLDRVTAGYGSASPALRDVSFQVPAVGLTALVGPSGSGKTTVLRLAERLLTAESGAVRVFGHDVRGTDLDDLRSRIAYVDQDSTLLPDTVRTNLRLGLAEPRTDAELFAALAKVGMAADVRDMPEGLDTELLVGRGLSGGQCQRLALARALLSEAPLLLLDEPTSALDAANEHRLRAVIADIARERAVLVVAHRLSTVREADHVIVLDGGRVRGEGSHAELLAGCDLYAELVRLQLGERELAGVNGAPK</sequence>
<dbReference type="SMART" id="SM00382">
    <property type="entry name" value="AAA"/>
    <property type="match status" value="1"/>
</dbReference>
<feature type="transmembrane region" description="Helical" evidence="7">
    <location>
        <begin position="253"/>
        <end position="274"/>
    </location>
</feature>
<dbReference type="InterPro" id="IPR003439">
    <property type="entry name" value="ABC_transporter-like_ATP-bd"/>
</dbReference>
<keyword evidence="6 7" id="KW-0472">Membrane</keyword>
<dbReference type="EMBL" id="BAABJP010000058">
    <property type="protein sequence ID" value="GAA5174140.1"/>
    <property type="molecule type" value="Genomic_DNA"/>
</dbReference>
<accession>A0ABP9RB70</accession>
<dbReference type="PROSITE" id="PS50893">
    <property type="entry name" value="ABC_TRANSPORTER_2"/>
    <property type="match status" value="1"/>
</dbReference>
<dbReference type="InterPro" id="IPR036640">
    <property type="entry name" value="ABC1_TM_sf"/>
</dbReference>
<comment type="subcellular location">
    <subcellularLocation>
        <location evidence="1">Cell membrane</location>
        <topology evidence="1">Multi-pass membrane protein</topology>
    </subcellularLocation>
</comment>
<dbReference type="Gene3D" id="3.40.50.300">
    <property type="entry name" value="P-loop containing nucleotide triphosphate hydrolases"/>
    <property type="match status" value="1"/>
</dbReference>
<dbReference type="InterPro" id="IPR011527">
    <property type="entry name" value="ABC1_TM_dom"/>
</dbReference>
<dbReference type="CDD" id="cd18551">
    <property type="entry name" value="ABC_6TM_LmrA_like"/>
    <property type="match status" value="1"/>
</dbReference>
<name>A0ABP9RB70_9PSEU</name>
<keyword evidence="4 10" id="KW-0067">ATP-binding</keyword>
<dbReference type="InterPro" id="IPR039421">
    <property type="entry name" value="Type_1_exporter"/>
</dbReference>
<dbReference type="RefSeq" id="WP_185059944.1">
    <property type="nucleotide sequence ID" value="NZ_BAABJP010000058.1"/>
</dbReference>
<dbReference type="PANTHER" id="PTHR43394:SF1">
    <property type="entry name" value="ATP-BINDING CASSETTE SUB-FAMILY B MEMBER 10, MITOCHONDRIAL"/>
    <property type="match status" value="1"/>
</dbReference>
<feature type="transmembrane region" description="Helical" evidence="7">
    <location>
        <begin position="140"/>
        <end position="158"/>
    </location>
</feature>
<organism evidence="10 11">
    <name type="scientific">Pseudonocardia eucalypti</name>
    <dbReference type="NCBI Taxonomy" id="648755"/>
    <lineage>
        <taxon>Bacteria</taxon>
        <taxon>Bacillati</taxon>
        <taxon>Actinomycetota</taxon>
        <taxon>Actinomycetes</taxon>
        <taxon>Pseudonocardiales</taxon>
        <taxon>Pseudonocardiaceae</taxon>
        <taxon>Pseudonocardia</taxon>
    </lineage>
</organism>
<evidence type="ECO:0000313" key="10">
    <source>
        <dbReference type="EMBL" id="GAA5174140.1"/>
    </source>
</evidence>
<evidence type="ECO:0000256" key="3">
    <source>
        <dbReference type="ARBA" id="ARBA00022741"/>
    </source>
</evidence>
<keyword evidence="2 7" id="KW-0812">Transmembrane</keyword>
<evidence type="ECO:0000259" key="8">
    <source>
        <dbReference type="PROSITE" id="PS50893"/>
    </source>
</evidence>
<evidence type="ECO:0000256" key="7">
    <source>
        <dbReference type="SAM" id="Phobius"/>
    </source>
</evidence>
<dbReference type="SUPFAM" id="SSF90123">
    <property type="entry name" value="ABC transporter transmembrane region"/>
    <property type="match status" value="1"/>
</dbReference>
<evidence type="ECO:0000256" key="5">
    <source>
        <dbReference type="ARBA" id="ARBA00022989"/>
    </source>
</evidence>
<dbReference type="Pfam" id="PF00664">
    <property type="entry name" value="ABC_membrane"/>
    <property type="match status" value="1"/>
</dbReference>
<dbReference type="SUPFAM" id="SSF52540">
    <property type="entry name" value="P-loop containing nucleoside triphosphate hydrolases"/>
    <property type="match status" value="1"/>
</dbReference>
<protein>
    <submittedName>
        <fullName evidence="10">ABC transporter ATP-binding protein</fullName>
    </submittedName>
</protein>
<dbReference type="Gene3D" id="1.20.1560.10">
    <property type="entry name" value="ABC transporter type 1, transmembrane domain"/>
    <property type="match status" value="1"/>
</dbReference>
<feature type="transmembrane region" description="Helical" evidence="7">
    <location>
        <begin position="164"/>
        <end position="188"/>
    </location>
</feature>
<evidence type="ECO:0000256" key="6">
    <source>
        <dbReference type="ARBA" id="ARBA00023136"/>
    </source>
</evidence>
<evidence type="ECO:0000259" key="9">
    <source>
        <dbReference type="PROSITE" id="PS50929"/>
    </source>
</evidence>
<dbReference type="InterPro" id="IPR017871">
    <property type="entry name" value="ABC_transporter-like_CS"/>
</dbReference>
<gene>
    <name evidence="10" type="ORF">GCM10023321_77360</name>
</gene>
<proteinExistence type="predicted"/>
<feature type="transmembrane region" description="Helical" evidence="7">
    <location>
        <begin position="286"/>
        <end position="307"/>
    </location>
</feature>
<dbReference type="PANTHER" id="PTHR43394">
    <property type="entry name" value="ATP-DEPENDENT PERMEASE MDL1, MITOCHONDRIAL"/>
    <property type="match status" value="1"/>
</dbReference>
<evidence type="ECO:0000313" key="11">
    <source>
        <dbReference type="Proteomes" id="UP001428817"/>
    </source>
</evidence>
<dbReference type="GO" id="GO:0005524">
    <property type="term" value="F:ATP binding"/>
    <property type="evidence" value="ECO:0007669"/>
    <property type="project" value="UniProtKB-KW"/>
</dbReference>
<keyword evidence="3" id="KW-0547">Nucleotide-binding</keyword>
<dbReference type="InterPro" id="IPR027417">
    <property type="entry name" value="P-loop_NTPase"/>
</dbReference>
<dbReference type="PROSITE" id="PS00211">
    <property type="entry name" value="ABC_TRANSPORTER_1"/>
    <property type="match status" value="1"/>
</dbReference>
<feature type="domain" description="ABC transporter" evidence="8">
    <location>
        <begin position="346"/>
        <end position="580"/>
    </location>
</feature>
<dbReference type="Proteomes" id="UP001428817">
    <property type="component" value="Unassembled WGS sequence"/>
</dbReference>
<reference evidence="11" key="1">
    <citation type="journal article" date="2019" name="Int. J. Syst. Evol. Microbiol.">
        <title>The Global Catalogue of Microorganisms (GCM) 10K type strain sequencing project: providing services to taxonomists for standard genome sequencing and annotation.</title>
        <authorList>
            <consortium name="The Broad Institute Genomics Platform"/>
            <consortium name="The Broad Institute Genome Sequencing Center for Infectious Disease"/>
            <person name="Wu L."/>
            <person name="Ma J."/>
        </authorList>
    </citation>
    <scope>NUCLEOTIDE SEQUENCE [LARGE SCALE GENOMIC DNA]</scope>
    <source>
        <strain evidence="11">JCM 18303</strain>
    </source>
</reference>
<evidence type="ECO:0000256" key="4">
    <source>
        <dbReference type="ARBA" id="ARBA00022840"/>
    </source>
</evidence>
<feature type="transmembrane region" description="Helical" evidence="7">
    <location>
        <begin position="66"/>
        <end position="89"/>
    </location>
</feature>
<dbReference type="PROSITE" id="PS50929">
    <property type="entry name" value="ABC_TM1F"/>
    <property type="match status" value="1"/>
</dbReference>
<evidence type="ECO:0000256" key="1">
    <source>
        <dbReference type="ARBA" id="ARBA00004651"/>
    </source>
</evidence>
<dbReference type="Pfam" id="PF00005">
    <property type="entry name" value="ABC_tran"/>
    <property type="match status" value="1"/>
</dbReference>
<feature type="transmembrane region" description="Helical" evidence="7">
    <location>
        <begin position="26"/>
        <end position="54"/>
    </location>
</feature>
<comment type="caution">
    <text evidence="10">The sequence shown here is derived from an EMBL/GenBank/DDBJ whole genome shotgun (WGS) entry which is preliminary data.</text>
</comment>
<dbReference type="InterPro" id="IPR003593">
    <property type="entry name" value="AAA+_ATPase"/>
</dbReference>